<keyword evidence="1" id="KW-1133">Transmembrane helix</keyword>
<keyword evidence="2" id="KW-0732">Signal</keyword>
<feature type="chain" id="PRO_5012940968" evidence="2">
    <location>
        <begin position="20"/>
        <end position="79"/>
    </location>
</feature>
<evidence type="ECO:0000256" key="2">
    <source>
        <dbReference type="SAM" id="SignalP"/>
    </source>
</evidence>
<sequence length="79" mass="7997">MRPVSLPPNLNLATTVAVAASGPAAAHPGHLAGLAGHDHWVAGAAIGAAILIGLWGAIKGKRKDEDVEDEAEDEQEQAA</sequence>
<keyword evidence="1" id="KW-0812">Transmembrane</keyword>
<organism evidence="3 4">
    <name type="scientific">Flavimaricola marinus</name>
    <dbReference type="NCBI Taxonomy" id="1819565"/>
    <lineage>
        <taxon>Bacteria</taxon>
        <taxon>Pseudomonadati</taxon>
        <taxon>Pseudomonadota</taxon>
        <taxon>Alphaproteobacteria</taxon>
        <taxon>Rhodobacterales</taxon>
        <taxon>Paracoccaceae</taxon>
        <taxon>Flavimaricola</taxon>
    </lineage>
</organism>
<keyword evidence="4" id="KW-1185">Reference proteome</keyword>
<dbReference type="AlphaFoldDB" id="A0A238LA70"/>
<gene>
    <name evidence="3" type="ORF">LOM8899_00626</name>
</gene>
<reference evidence="3 4" key="1">
    <citation type="submission" date="2017-05" db="EMBL/GenBank/DDBJ databases">
        <authorList>
            <person name="Song R."/>
            <person name="Chenine A.L."/>
            <person name="Ruprecht R.M."/>
        </authorList>
    </citation>
    <scope>NUCLEOTIDE SEQUENCE [LARGE SCALE GENOMIC DNA]</scope>
    <source>
        <strain evidence="3 4">CECT 8899</strain>
    </source>
</reference>
<keyword evidence="1" id="KW-0472">Membrane</keyword>
<evidence type="ECO:0000313" key="3">
    <source>
        <dbReference type="EMBL" id="SMY06501.1"/>
    </source>
</evidence>
<name>A0A238LA70_9RHOB</name>
<dbReference type="InterPro" id="IPR046619">
    <property type="entry name" value="DUF6732"/>
</dbReference>
<dbReference type="RefSeq" id="WP_093991386.1">
    <property type="nucleotide sequence ID" value="NZ_FXZK01000001.1"/>
</dbReference>
<evidence type="ECO:0000256" key="1">
    <source>
        <dbReference type="SAM" id="Phobius"/>
    </source>
</evidence>
<dbReference type="Pfam" id="PF20506">
    <property type="entry name" value="DUF6732"/>
    <property type="match status" value="1"/>
</dbReference>
<protein>
    <submittedName>
        <fullName evidence="3">Uncharacterized protein</fullName>
    </submittedName>
</protein>
<dbReference type="Proteomes" id="UP000201613">
    <property type="component" value="Unassembled WGS sequence"/>
</dbReference>
<dbReference type="EMBL" id="FXZK01000001">
    <property type="protein sequence ID" value="SMY06501.1"/>
    <property type="molecule type" value="Genomic_DNA"/>
</dbReference>
<proteinExistence type="predicted"/>
<feature type="transmembrane region" description="Helical" evidence="1">
    <location>
        <begin position="42"/>
        <end position="58"/>
    </location>
</feature>
<evidence type="ECO:0000313" key="4">
    <source>
        <dbReference type="Proteomes" id="UP000201613"/>
    </source>
</evidence>
<feature type="signal peptide" evidence="2">
    <location>
        <begin position="1"/>
        <end position="19"/>
    </location>
</feature>
<accession>A0A238LA70</accession>